<comment type="caution">
    <text evidence="2">The sequence shown here is derived from an EMBL/GenBank/DDBJ whole genome shotgun (WGS) entry which is preliminary data.</text>
</comment>
<evidence type="ECO:0008006" key="4">
    <source>
        <dbReference type="Google" id="ProtNLM"/>
    </source>
</evidence>
<gene>
    <name evidence="2" type="ORF">GCM10025869_26570</name>
</gene>
<feature type="transmembrane region" description="Helical" evidence="1">
    <location>
        <begin position="107"/>
        <end position="133"/>
    </location>
</feature>
<dbReference type="EMBL" id="BSVA01000001">
    <property type="protein sequence ID" value="GMA92128.1"/>
    <property type="molecule type" value="Genomic_DNA"/>
</dbReference>
<protein>
    <recommendedName>
        <fullName evidence="4">ABC transporter permease</fullName>
    </recommendedName>
</protein>
<evidence type="ECO:0000313" key="3">
    <source>
        <dbReference type="Proteomes" id="UP001157069"/>
    </source>
</evidence>
<reference evidence="3" key="1">
    <citation type="journal article" date="2019" name="Int. J. Syst. Evol. Microbiol.">
        <title>The Global Catalogue of Microorganisms (GCM) 10K type strain sequencing project: providing services to taxonomists for standard genome sequencing and annotation.</title>
        <authorList>
            <consortium name="The Broad Institute Genomics Platform"/>
            <consortium name="The Broad Institute Genome Sequencing Center for Infectious Disease"/>
            <person name="Wu L."/>
            <person name="Ma J."/>
        </authorList>
    </citation>
    <scope>NUCLEOTIDE SEQUENCE [LARGE SCALE GENOMIC DNA]</scope>
    <source>
        <strain evidence="3">NBRC 108755</strain>
    </source>
</reference>
<dbReference type="Proteomes" id="UP001157069">
    <property type="component" value="Unassembled WGS sequence"/>
</dbReference>
<organism evidence="2 3">
    <name type="scientific">Homoserinibacter gongjuensis</name>
    <dbReference type="NCBI Taxonomy" id="1162968"/>
    <lineage>
        <taxon>Bacteria</taxon>
        <taxon>Bacillati</taxon>
        <taxon>Actinomycetota</taxon>
        <taxon>Actinomycetes</taxon>
        <taxon>Micrococcales</taxon>
        <taxon>Microbacteriaceae</taxon>
        <taxon>Homoserinibacter</taxon>
    </lineage>
</organism>
<accession>A0ABQ6JV07</accession>
<keyword evidence="1" id="KW-1133">Transmembrane helix</keyword>
<feature type="transmembrane region" description="Helical" evidence="1">
    <location>
        <begin position="33"/>
        <end position="55"/>
    </location>
</feature>
<feature type="transmembrane region" description="Helical" evidence="1">
    <location>
        <begin position="75"/>
        <end position="95"/>
    </location>
</feature>
<proteinExistence type="predicted"/>
<keyword evidence="1" id="KW-0472">Membrane</keyword>
<feature type="transmembrane region" description="Helical" evidence="1">
    <location>
        <begin position="227"/>
        <end position="249"/>
    </location>
</feature>
<feature type="transmembrane region" description="Helical" evidence="1">
    <location>
        <begin position="195"/>
        <end position="215"/>
    </location>
</feature>
<dbReference type="RefSeq" id="WP_284300772.1">
    <property type="nucleotide sequence ID" value="NZ_BSVA01000001.1"/>
</dbReference>
<keyword evidence="3" id="KW-1185">Reference proteome</keyword>
<keyword evidence="1" id="KW-0812">Transmembrane</keyword>
<evidence type="ECO:0000256" key="1">
    <source>
        <dbReference type="SAM" id="Phobius"/>
    </source>
</evidence>
<evidence type="ECO:0000313" key="2">
    <source>
        <dbReference type="EMBL" id="GMA92128.1"/>
    </source>
</evidence>
<feature type="transmembrane region" description="Helical" evidence="1">
    <location>
        <begin position="162"/>
        <end position="183"/>
    </location>
</feature>
<sequence length="256" mass="27801">MTAVETLPRIPARPAVRAWRIVRLLTANPWTTIGMPLIILGIIFAMTWTIWWLIMSSVSGSDATDAADGIRYNGAAAWIFVYMLVVAVQAVNLAFPLALGYGSTRRAFTAGAGLTFLLLSAGYALILTCAAWIEDLTGGWGLNGAFFRTFYLASDDGWIAQWWIYFCWFVFFFFTGMIFAAVFVRWKAFGLTASLILLGLLVLAAVAAITLTGAWPSFWHGVATLGTLGIASVLLVPAVLAAAVGHLLLRRATPRN</sequence>
<name>A0ABQ6JV07_9MICO</name>